<keyword evidence="2" id="KW-0677">Repeat</keyword>
<dbReference type="Pfam" id="PF13465">
    <property type="entry name" value="zf-H2C2_2"/>
    <property type="match status" value="1"/>
</dbReference>
<evidence type="ECO:0000313" key="8">
    <source>
        <dbReference type="Ensembl" id="ENSPNAP00000038175.1"/>
    </source>
</evidence>
<keyword evidence="4" id="KW-0862">Zinc</keyword>
<reference evidence="8" key="3">
    <citation type="submission" date="2025-09" db="UniProtKB">
        <authorList>
            <consortium name="Ensembl"/>
        </authorList>
    </citation>
    <scope>IDENTIFICATION</scope>
</reference>
<evidence type="ECO:0000256" key="6">
    <source>
        <dbReference type="SAM" id="MobiDB-lite"/>
    </source>
</evidence>
<evidence type="ECO:0000256" key="1">
    <source>
        <dbReference type="ARBA" id="ARBA00022723"/>
    </source>
</evidence>
<dbReference type="AlphaFoldDB" id="A0AAR2IGG7"/>
<evidence type="ECO:0000256" key="4">
    <source>
        <dbReference type="ARBA" id="ARBA00022833"/>
    </source>
</evidence>
<dbReference type="Pfam" id="PF00096">
    <property type="entry name" value="zf-C2H2"/>
    <property type="match status" value="2"/>
</dbReference>
<dbReference type="InterPro" id="IPR013087">
    <property type="entry name" value="Znf_C2H2_type"/>
</dbReference>
<dbReference type="GO" id="GO:0008270">
    <property type="term" value="F:zinc ion binding"/>
    <property type="evidence" value="ECO:0007669"/>
    <property type="project" value="UniProtKB-KW"/>
</dbReference>
<organism evidence="8 9">
    <name type="scientific">Pygocentrus nattereri</name>
    <name type="common">Red-bellied piranha</name>
    <dbReference type="NCBI Taxonomy" id="42514"/>
    <lineage>
        <taxon>Eukaryota</taxon>
        <taxon>Metazoa</taxon>
        <taxon>Chordata</taxon>
        <taxon>Craniata</taxon>
        <taxon>Vertebrata</taxon>
        <taxon>Euteleostomi</taxon>
        <taxon>Actinopterygii</taxon>
        <taxon>Neopterygii</taxon>
        <taxon>Teleostei</taxon>
        <taxon>Ostariophysi</taxon>
        <taxon>Characiformes</taxon>
        <taxon>Characoidei</taxon>
        <taxon>Pygocentrus</taxon>
    </lineage>
</organism>
<dbReference type="GO" id="GO:0000981">
    <property type="term" value="F:DNA-binding transcription factor activity, RNA polymerase II-specific"/>
    <property type="evidence" value="ECO:0007669"/>
    <property type="project" value="TreeGrafter"/>
</dbReference>
<dbReference type="GeneTree" id="ENSGT01150000286939"/>
<feature type="domain" description="C2H2-type" evidence="7">
    <location>
        <begin position="126"/>
        <end position="155"/>
    </location>
</feature>
<dbReference type="GO" id="GO:0005634">
    <property type="term" value="C:nucleus"/>
    <property type="evidence" value="ECO:0007669"/>
    <property type="project" value="UniProtKB-SubCell"/>
</dbReference>
<protein>
    <recommendedName>
        <fullName evidence="7">C2H2-type domain-containing protein</fullName>
    </recommendedName>
</protein>
<keyword evidence="1" id="KW-0479">Metal-binding</keyword>
<dbReference type="Ensembl" id="ENSPNAT00000042876.1">
    <property type="protein sequence ID" value="ENSPNAP00000038175.1"/>
    <property type="gene ID" value="ENSPNAG00000037444.1"/>
</dbReference>
<evidence type="ECO:0000256" key="3">
    <source>
        <dbReference type="ARBA" id="ARBA00022771"/>
    </source>
</evidence>
<sequence>MMPTTCSKKVFSYLMPSELKFWLDYCSALLAECPSGNFLLELLHFDIECSFFFFLGDLLASRSSSATQQTPSDPLHTKTSHTTMQKNPSEERTHHCSECGQKCGKCFSAQGNLQRHQRIHTGVKPFFCSDCGMNFNQKSHLSLQEHERIHTGEKPFQCSECGKNFNRKSNLQIHQRIHTGEKPYYCSECGMSFTVQINLQIHQRVHTGEKPYQCSECGKSFSHNGFECCSHDEKN</sequence>
<dbReference type="PROSITE" id="PS50157">
    <property type="entry name" value="ZINC_FINGER_C2H2_2"/>
    <property type="match status" value="4"/>
</dbReference>
<dbReference type="Proteomes" id="UP001501920">
    <property type="component" value="Chromosome 22"/>
</dbReference>
<feature type="domain" description="C2H2-type" evidence="7">
    <location>
        <begin position="97"/>
        <end position="125"/>
    </location>
</feature>
<dbReference type="InterPro" id="IPR036236">
    <property type="entry name" value="Znf_C2H2_sf"/>
</dbReference>
<dbReference type="GO" id="GO:0000978">
    <property type="term" value="F:RNA polymerase II cis-regulatory region sequence-specific DNA binding"/>
    <property type="evidence" value="ECO:0007669"/>
    <property type="project" value="TreeGrafter"/>
</dbReference>
<name>A0AAR2IGG7_PYGNA</name>
<proteinExistence type="predicted"/>
<dbReference type="SUPFAM" id="SSF57667">
    <property type="entry name" value="beta-beta-alpha zinc fingers"/>
    <property type="match status" value="2"/>
</dbReference>
<feature type="region of interest" description="Disordered" evidence="6">
    <location>
        <begin position="66"/>
        <end position="91"/>
    </location>
</feature>
<keyword evidence="3 5" id="KW-0863">Zinc-finger</keyword>
<evidence type="ECO:0000313" key="9">
    <source>
        <dbReference type="Proteomes" id="UP001501920"/>
    </source>
</evidence>
<dbReference type="PANTHER" id="PTHR23235:SF178">
    <property type="entry name" value="C2H2-TYPE DOMAIN-CONTAINING PROTEIN-RELATED"/>
    <property type="match status" value="1"/>
</dbReference>
<dbReference type="SMART" id="SM00355">
    <property type="entry name" value="ZnF_C2H2"/>
    <property type="match status" value="4"/>
</dbReference>
<feature type="domain" description="C2H2-type" evidence="7">
    <location>
        <begin position="184"/>
        <end position="211"/>
    </location>
</feature>
<evidence type="ECO:0000256" key="5">
    <source>
        <dbReference type="PROSITE-ProRule" id="PRU00042"/>
    </source>
</evidence>
<keyword evidence="9" id="KW-1185">Reference proteome</keyword>
<dbReference type="Gene3D" id="3.30.160.60">
    <property type="entry name" value="Classic Zinc Finger"/>
    <property type="match status" value="5"/>
</dbReference>
<evidence type="ECO:0000256" key="2">
    <source>
        <dbReference type="ARBA" id="ARBA00022737"/>
    </source>
</evidence>
<dbReference type="PANTHER" id="PTHR23235">
    <property type="entry name" value="KRUEPPEL-LIKE TRANSCRIPTION FACTOR"/>
    <property type="match status" value="1"/>
</dbReference>
<accession>A0AAR2IGG7</accession>
<reference evidence="8" key="2">
    <citation type="submission" date="2025-08" db="UniProtKB">
        <authorList>
            <consortium name="Ensembl"/>
        </authorList>
    </citation>
    <scope>IDENTIFICATION</scope>
</reference>
<evidence type="ECO:0000259" key="7">
    <source>
        <dbReference type="PROSITE" id="PS50157"/>
    </source>
</evidence>
<feature type="domain" description="C2H2-type" evidence="7">
    <location>
        <begin position="156"/>
        <end position="183"/>
    </location>
</feature>
<dbReference type="PROSITE" id="PS00028">
    <property type="entry name" value="ZINC_FINGER_C2H2_1"/>
    <property type="match status" value="3"/>
</dbReference>
<reference evidence="8 9" key="1">
    <citation type="submission" date="2020-10" db="EMBL/GenBank/DDBJ databases">
        <title>Pygocentrus nattereri (red-bellied piranha) genome, fPygNat1, primary haplotype.</title>
        <authorList>
            <person name="Myers G."/>
            <person name="Meyer A."/>
            <person name="Karagic N."/>
            <person name="Pippel M."/>
            <person name="Winkler S."/>
            <person name="Tracey A."/>
            <person name="Wood J."/>
            <person name="Formenti G."/>
            <person name="Howe K."/>
            <person name="Fedrigo O."/>
            <person name="Jarvis E.D."/>
        </authorList>
    </citation>
    <scope>NUCLEOTIDE SEQUENCE [LARGE SCALE GENOMIC DNA]</scope>
</reference>